<keyword evidence="1" id="KW-1185">Reference proteome</keyword>
<dbReference type="Proteomes" id="UP000887565">
    <property type="component" value="Unplaced"/>
</dbReference>
<proteinExistence type="predicted"/>
<organism evidence="1 2">
    <name type="scientific">Romanomermis culicivorax</name>
    <name type="common">Nematode worm</name>
    <dbReference type="NCBI Taxonomy" id="13658"/>
    <lineage>
        <taxon>Eukaryota</taxon>
        <taxon>Metazoa</taxon>
        <taxon>Ecdysozoa</taxon>
        <taxon>Nematoda</taxon>
        <taxon>Enoplea</taxon>
        <taxon>Dorylaimia</taxon>
        <taxon>Mermithida</taxon>
        <taxon>Mermithoidea</taxon>
        <taxon>Mermithidae</taxon>
        <taxon>Romanomermis</taxon>
    </lineage>
</organism>
<sequence>MQKRKNENRKLKRMEEVETGNGNTKQIFCNIGGKEKNIRRVKSNTPDTIHGFFSNNELSEMVANLEIYEHKKRAYRKYLDDLRQGVVLIGTTFEEYYENQPPFFPDAHILDEQIETFLTEYTMETKQYHMRKSRKNVDDFLSSSGEFYFHQADSLNLPRNIETESLKCAFTVGASLALGDPSGYPPKVKAVQYIKPQVPNNDGQAHGEAFFVVLEPRFKSNINNVAEKIP</sequence>
<evidence type="ECO:0000313" key="2">
    <source>
        <dbReference type="WBParaSite" id="nRc.2.0.1.t42532-RA"/>
    </source>
</evidence>
<reference evidence="2" key="1">
    <citation type="submission" date="2022-11" db="UniProtKB">
        <authorList>
            <consortium name="WormBaseParasite"/>
        </authorList>
    </citation>
    <scope>IDENTIFICATION</scope>
</reference>
<accession>A0A915KYH4</accession>
<evidence type="ECO:0000313" key="1">
    <source>
        <dbReference type="Proteomes" id="UP000887565"/>
    </source>
</evidence>
<protein>
    <submittedName>
        <fullName evidence="2">Uncharacterized protein</fullName>
    </submittedName>
</protein>
<name>A0A915KYH4_ROMCU</name>
<dbReference type="WBParaSite" id="nRc.2.0.1.t42532-RA">
    <property type="protein sequence ID" value="nRc.2.0.1.t42532-RA"/>
    <property type="gene ID" value="nRc.2.0.1.g42532"/>
</dbReference>
<dbReference type="AlphaFoldDB" id="A0A915KYH4"/>